<proteinExistence type="predicted"/>
<evidence type="ECO:0000313" key="1">
    <source>
        <dbReference type="EMBL" id="NMF01352.1"/>
    </source>
</evidence>
<reference evidence="1 2" key="1">
    <citation type="submission" date="2020-04" db="EMBL/GenBank/DDBJ databases">
        <authorList>
            <person name="Hitch T.C.A."/>
            <person name="Wylensek D."/>
            <person name="Clavel T."/>
        </authorList>
    </citation>
    <scope>NUCLEOTIDE SEQUENCE [LARGE SCALE GENOMIC DNA]</scope>
    <source>
        <strain evidence="1 2">WB01_D5_05</strain>
    </source>
</reference>
<evidence type="ECO:0000313" key="2">
    <source>
        <dbReference type="Proteomes" id="UP000561326"/>
    </source>
</evidence>
<sequence>MKDITKYISLDISKDSIAVAIADLGREALRFYGTIPNTPETIRKQVDHVGKNAQLKICYEAGPTGYGVSRCGSSLFRYARAIV</sequence>
<accession>A0A848D265</accession>
<gene>
    <name evidence="1" type="ORF">HF838_24460</name>
</gene>
<name>A0A848D265_ANEAE</name>
<comment type="caution">
    <text evidence="1">The sequence shown here is derived from an EMBL/GenBank/DDBJ whole genome shotgun (WGS) entry which is preliminary data.</text>
</comment>
<dbReference type="Proteomes" id="UP000561326">
    <property type="component" value="Unassembled WGS sequence"/>
</dbReference>
<dbReference type="EMBL" id="JABAGO010000082">
    <property type="protein sequence ID" value="NMF01352.1"/>
    <property type="molecule type" value="Genomic_DNA"/>
</dbReference>
<evidence type="ECO:0008006" key="3">
    <source>
        <dbReference type="Google" id="ProtNLM"/>
    </source>
</evidence>
<organism evidence="1 2">
    <name type="scientific">Aneurinibacillus aneurinilyticus</name>
    <name type="common">Bacillus aneurinolyticus</name>
    <dbReference type="NCBI Taxonomy" id="1391"/>
    <lineage>
        <taxon>Bacteria</taxon>
        <taxon>Bacillati</taxon>
        <taxon>Bacillota</taxon>
        <taxon>Bacilli</taxon>
        <taxon>Bacillales</taxon>
        <taxon>Paenibacillaceae</taxon>
        <taxon>Aneurinibacillus group</taxon>
        <taxon>Aneurinibacillus</taxon>
    </lineage>
</organism>
<dbReference type="AlphaFoldDB" id="A0A848D265"/>
<dbReference type="RefSeq" id="WP_168976704.1">
    <property type="nucleotide sequence ID" value="NZ_CAMJCG010000017.1"/>
</dbReference>
<protein>
    <recommendedName>
        <fullName evidence="3">Transposase</fullName>
    </recommendedName>
</protein>